<dbReference type="Pfam" id="PF03527">
    <property type="entry name" value="RHS"/>
    <property type="match status" value="1"/>
</dbReference>
<dbReference type="Proteomes" id="UP001156870">
    <property type="component" value="Unassembled WGS sequence"/>
</dbReference>
<dbReference type="PANTHER" id="PTHR32305">
    <property type="match status" value="1"/>
</dbReference>
<feature type="domain" description="RHS protein conserved region" evidence="2">
    <location>
        <begin position="1301"/>
        <end position="1336"/>
    </location>
</feature>
<sequence>MFIGLSGHISADTNRIEPIEIYSIIGDSTQHFSIDELIAHRNANDQTNFDACMQRHSGNTDGDWGCNWYRLENYWATEGARIINGKAVEYDLYGHHGTIYNKRENFEIEWGRLGIRHWNVCPEGFSKVTEQNDDDSRTQWCERQEYQSCRMGNPIDVASGDKYEFETDYQSKTGLLNLQRSYRNQHQGWNFKTEPRLVLSRFANESDALSYCTTYVTTEYDLSTPEIYDIVRVPRKICRSYYLGESIYVWLNGEFINFQKQGNSYKPQGGHNGRLEVKPISIDAEPNAEWLLNHRNGNRTYFDEKGFPLATYELNGGFVKYQYENRLLKQKTDHTGRSLVYHYSQHRQLKQVQLPTGGFIHYRYVGEDESAVNYSLIDTVTWPDGKSIRYTYNEPDFGGDPSNTDRARYLTGKFDSFGNRIGTYYYNSSNSRAISTEGFNGANKISISGLTGTSRSYTIQNSLGLSERWSFNSALEDGTRRLTEKRVPATDASISNSRTHTRYTYDTEGRITKKTDANGNISEYAYHSIHGFEQTRVEGLPPRSRGTFLGRVTLPAGAVKTTTQWDLNLLKPTAVAAPGVMTTYVYNGQPDPFNNNDIASCSPAPFGDEVLPLLCREVQQATQDLNGENAFDAELDPATAAREWVFTYDALGNPLTRTRTFDNATTTYTYYDTASATHKAGDLQQMRNALGHTVDYLEYDAHGNVTLLQDENGIQHRFMYDAVQRLTHVITAVDTELENTTEYQYDLNGNLITAIQPSGAIIHYEYDPNRRLTAMADGDGNRIELTLDTEGNILEQTIQDHSSTLHYRHTQVFDGLSRLMTTTGNHGQSTDIRYDGNNNPVENTNAKAHTTAQAFDALNRLQKTTDADGGEITYSYDAQDRITSVTDQRGLKTEYRYNGFGDLIELISPDTGTTVFEYDNAGNQIAETNANGIRTEYRYDALNRLTDILYPSDASQNIIYRYDQTENGNLGIGQLTNVIDEAGSTEYRYNHLGLLTEKQLKIGNHEYHTEYAYNAAGQKIQTRYPSGRVINIGYDAQGRVNQLTTQTSALSDEQSLLSRARYQPFGPVNHFEYGNGLTKALNYDLDYRLENLVIEGNATTLARNYVYDLTNNITSIADANGEHNEIFDYDRLDRLSTAEGNLYGTQSFDYDGVGNRIELTHTHNEQVRSERYTYADNANQLKTVEIDNNGELTTRTFEHDANGNTLEDTQDGTPLTIEYGVNNRPVEFNKGTQTQTVTHNAMGQRVKWETNGVATYHHYDENGQLIAITDATGQTLREYVYFGAELIALATYENNGAENLYYIHTNHLGTPQRITNAEQRVVWSAEYEPFGAIVAESDEVDVDFKLRFPGQYYDSVTGYSYNWNRDYCAECGRYIQSDLLGLYDGPNTYSYVHQNPINSSDPTGLFFTPQTVGGAAGLVVGFGYSYFVNDNSFRDAAFDGLQAGAAGFISGGGSLFLGFSASAGASALRSKLDCGTVDIPNSIVNGSFAVAGGIVGKMSGVLVPKNMVRVRRGFFGRIGEKLGILGPKMIDTNTALRANVTAGIGSTAENSLAGAYAGVNSSCTCQQSE</sequence>
<accession>A0AA37TAI4</accession>
<dbReference type="NCBIfam" id="TIGR01643">
    <property type="entry name" value="YD_repeat_2x"/>
    <property type="match status" value="7"/>
</dbReference>
<dbReference type="InterPro" id="IPR001826">
    <property type="entry name" value="RHS"/>
</dbReference>
<evidence type="ECO:0000259" key="2">
    <source>
        <dbReference type="Pfam" id="PF03527"/>
    </source>
</evidence>
<dbReference type="InterPro" id="IPR006530">
    <property type="entry name" value="YD"/>
</dbReference>
<dbReference type="PRINTS" id="PR00394">
    <property type="entry name" value="RHSPROTEIN"/>
</dbReference>
<keyword evidence="5" id="KW-1185">Reference proteome</keyword>
<feature type="domain" description="Teneurin-like YD-shell" evidence="3">
    <location>
        <begin position="826"/>
        <end position="1015"/>
    </location>
</feature>
<evidence type="ECO:0000256" key="1">
    <source>
        <dbReference type="ARBA" id="ARBA00022737"/>
    </source>
</evidence>
<dbReference type="EMBL" id="BSPD01000094">
    <property type="protein sequence ID" value="GLS27947.1"/>
    <property type="molecule type" value="Genomic_DNA"/>
</dbReference>
<protein>
    <recommendedName>
        <fullName evidence="6">RHS repeat protein</fullName>
    </recommendedName>
</protein>
<dbReference type="InterPro" id="IPR022385">
    <property type="entry name" value="Rhs_assc_core"/>
</dbReference>
<dbReference type="NCBIfam" id="TIGR03696">
    <property type="entry name" value="Rhs_assc_core"/>
    <property type="match status" value="1"/>
</dbReference>
<organism evidence="4 5">
    <name type="scientific">Marinibactrum halimedae</name>
    <dbReference type="NCBI Taxonomy" id="1444977"/>
    <lineage>
        <taxon>Bacteria</taxon>
        <taxon>Pseudomonadati</taxon>
        <taxon>Pseudomonadota</taxon>
        <taxon>Gammaproteobacteria</taxon>
        <taxon>Cellvibrionales</taxon>
        <taxon>Cellvibrionaceae</taxon>
        <taxon>Marinibactrum</taxon>
    </lineage>
</organism>
<feature type="domain" description="Teneurin-like YD-shell" evidence="3">
    <location>
        <begin position="1162"/>
        <end position="1281"/>
    </location>
</feature>
<keyword evidence="1" id="KW-0677">Repeat</keyword>
<feature type="domain" description="Teneurin-like YD-shell" evidence="3">
    <location>
        <begin position="708"/>
        <end position="795"/>
    </location>
</feature>
<dbReference type="Pfam" id="PF25023">
    <property type="entry name" value="TEN_YD-shell"/>
    <property type="match status" value="3"/>
</dbReference>
<dbReference type="InterPro" id="IPR056823">
    <property type="entry name" value="TEN-like_YD-shell"/>
</dbReference>
<evidence type="ECO:0000313" key="5">
    <source>
        <dbReference type="Proteomes" id="UP001156870"/>
    </source>
</evidence>
<dbReference type="InterPro" id="IPR050708">
    <property type="entry name" value="T6SS_VgrG/RHS"/>
</dbReference>
<gene>
    <name evidence="4" type="ORF">GCM10007877_36660</name>
</gene>
<proteinExistence type="predicted"/>
<dbReference type="Gene3D" id="2.180.10.10">
    <property type="entry name" value="RHS repeat-associated core"/>
    <property type="match status" value="2"/>
</dbReference>
<dbReference type="PANTHER" id="PTHR32305:SF15">
    <property type="entry name" value="PROTEIN RHSA-RELATED"/>
    <property type="match status" value="1"/>
</dbReference>
<name>A0AA37TAI4_9GAMM</name>
<evidence type="ECO:0000259" key="3">
    <source>
        <dbReference type="Pfam" id="PF25023"/>
    </source>
</evidence>
<reference evidence="4 5" key="1">
    <citation type="journal article" date="2014" name="Int. J. Syst. Evol. Microbiol.">
        <title>Complete genome sequence of Corynebacterium casei LMG S-19264T (=DSM 44701T), isolated from a smear-ripened cheese.</title>
        <authorList>
            <consortium name="US DOE Joint Genome Institute (JGI-PGF)"/>
            <person name="Walter F."/>
            <person name="Albersmeier A."/>
            <person name="Kalinowski J."/>
            <person name="Ruckert C."/>
        </authorList>
    </citation>
    <scope>NUCLEOTIDE SEQUENCE [LARGE SCALE GENOMIC DNA]</scope>
    <source>
        <strain evidence="4 5">NBRC 110095</strain>
    </source>
</reference>
<comment type="caution">
    <text evidence="4">The sequence shown here is derived from an EMBL/GenBank/DDBJ whole genome shotgun (WGS) entry which is preliminary data.</text>
</comment>
<evidence type="ECO:0008006" key="6">
    <source>
        <dbReference type="Google" id="ProtNLM"/>
    </source>
</evidence>
<evidence type="ECO:0000313" key="4">
    <source>
        <dbReference type="EMBL" id="GLS27947.1"/>
    </source>
</evidence>